<organism evidence="1 2">
    <name type="scientific">Pseudoalteromonas ulvae</name>
    <dbReference type="NCBI Taxonomy" id="107327"/>
    <lineage>
        <taxon>Bacteria</taxon>
        <taxon>Pseudomonadati</taxon>
        <taxon>Pseudomonadota</taxon>
        <taxon>Gammaproteobacteria</taxon>
        <taxon>Alteromonadales</taxon>
        <taxon>Pseudoalteromonadaceae</taxon>
        <taxon>Pseudoalteromonas</taxon>
    </lineage>
</organism>
<gene>
    <name evidence="1" type="ORF">B1199_16165</name>
</gene>
<dbReference type="OrthoDB" id="257964at2"/>
<reference evidence="1 2" key="1">
    <citation type="submission" date="2017-02" db="EMBL/GenBank/DDBJ databases">
        <title>Pseudoalteromonas ulvae TC14 Genome.</title>
        <authorList>
            <person name="Molmeret M."/>
        </authorList>
    </citation>
    <scope>NUCLEOTIDE SEQUENCE [LARGE SCALE GENOMIC DNA]</scope>
    <source>
        <strain evidence="1">TC14</strain>
    </source>
</reference>
<accession>A0A244CMQ7</accession>
<keyword evidence="2" id="KW-1185">Reference proteome</keyword>
<evidence type="ECO:0000313" key="1">
    <source>
        <dbReference type="EMBL" id="OUL56900.1"/>
    </source>
</evidence>
<protein>
    <submittedName>
        <fullName evidence="1">DNA phosphorothioation-dependent restriction protein DptF</fullName>
    </submittedName>
</protein>
<dbReference type="InterPro" id="IPR017647">
    <property type="entry name" value="Dnd_assoc_3"/>
</dbReference>
<comment type="caution">
    <text evidence="1">The sequence shown here is derived from an EMBL/GenBank/DDBJ whole genome shotgun (WGS) entry which is preliminary data.</text>
</comment>
<dbReference type="NCBIfam" id="TIGR03238">
    <property type="entry name" value="dnd_assoc_3"/>
    <property type="match status" value="1"/>
</dbReference>
<dbReference type="AlphaFoldDB" id="A0A244CMQ7"/>
<dbReference type="RefSeq" id="WP_086745155.1">
    <property type="nucleotide sequence ID" value="NZ_MWPV01000005.1"/>
</dbReference>
<dbReference type="Proteomes" id="UP000194841">
    <property type="component" value="Unassembled WGS sequence"/>
</dbReference>
<dbReference type="EMBL" id="MWPV01000005">
    <property type="protein sequence ID" value="OUL56900.1"/>
    <property type="molecule type" value="Genomic_DNA"/>
</dbReference>
<name>A0A244CMQ7_PSEDV</name>
<evidence type="ECO:0000313" key="2">
    <source>
        <dbReference type="Proteomes" id="UP000194841"/>
    </source>
</evidence>
<proteinExistence type="predicted"/>
<sequence length="531" mass="60715">MRLKEALSVMSMASPYAVSTERSEDNTNLHRRIKVELYIEMPIEVDVKKQLSSMASGSREVFFLCGSSGDGKSELLTKFKKQFDARIKFHLDATHSFEPNKNAIQTLNKVFSDFDEGTYPLVVGINTGMLGNYAEEGENEAFKQAIKAYLYEGVKKAGNITFISFEDYPKFYIDESGYTAEFAQKFLERLTARDNNLIRQLVDKDIAENKDKESRRIQANFELLSIPEVQKNIIELLFKARLMRDQFLTARALLDFTFSLIAGPNYLFDNLFAGGDNELANKLIDFDPAHNRTKCIDSFVIEKDLGLTEQTFDEYRDALTQFGIEPLPSALSYLRLFYVLKGAEFSNKYHAKFAKDFSESLIEQYVQIYQLHRDFDKSAEQRKLLKPFYNELLRSAIRKYNNRNAPQLDKSQYLIKELNGYQLVAELEVKADHKNIINHLPKNSASFTACLNVEGESLTIPVSLNLLELIKRIEDGYRPNKHDKNTVVLLDELIEDISKVANKVNTLKIVKGSTSIGIKKVDDDEFEVSGI</sequence>